<dbReference type="InterPro" id="IPR001173">
    <property type="entry name" value="Glyco_trans_2-like"/>
</dbReference>
<keyword evidence="4" id="KW-1185">Reference proteome</keyword>
<dbReference type="EMBL" id="FQZB01000013">
    <property type="protein sequence ID" value="SHK10507.1"/>
    <property type="molecule type" value="Genomic_DNA"/>
</dbReference>
<dbReference type="Proteomes" id="UP000184310">
    <property type="component" value="Unassembled WGS sequence"/>
</dbReference>
<feature type="repeat" description="TPR" evidence="1">
    <location>
        <begin position="202"/>
        <end position="235"/>
    </location>
</feature>
<dbReference type="InterPro" id="IPR019734">
    <property type="entry name" value="TPR_rpt"/>
</dbReference>
<feature type="repeat" description="TPR" evidence="1">
    <location>
        <begin position="319"/>
        <end position="352"/>
    </location>
</feature>
<dbReference type="CDD" id="cd02511">
    <property type="entry name" value="Beta4Glucosyltransferase"/>
    <property type="match status" value="1"/>
</dbReference>
<feature type="domain" description="Glycosyltransferase 2-like" evidence="2">
    <location>
        <begin position="6"/>
        <end position="96"/>
    </location>
</feature>
<keyword evidence="3" id="KW-0808">Transferase</keyword>
<evidence type="ECO:0000259" key="2">
    <source>
        <dbReference type="Pfam" id="PF00535"/>
    </source>
</evidence>
<dbReference type="STRING" id="1121302.SAMN02745163_03237"/>
<dbReference type="Pfam" id="PF13181">
    <property type="entry name" value="TPR_8"/>
    <property type="match status" value="1"/>
</dbReference>
<protein>
    <submittedName>
        <fullName evidence="3">Glycosyltransferase involved in cell wall bisynthesis</fullName>
    </submittedName>
</protein>
<reference evidence="3 4" key="1">
    <citation type="submission" date="2016-11" db="EMBL/GenBank/DDBJ databases">
        <authorList>
            <person name="Jaros S."/>
            <person name="Januszkiewicz K."/>
            <person name="Wedrychowicz H."/>
        </authorList>
    </citation>
    <scope>NUCLEOTIDE SEQUENCE [LARGE SCALE GENOMIC DNA]</scope>
    <source>
        <strain evidence="3 4">DSM 21758</strain>
    </source>
</reference>
<sequence>MKNTISLCMIVKNEEEYLPKCLNSISDMVDEIIIVDTGSKDKTVKIAQKFGAKVYYFKWNNNFSEARNESLKYANKDWILILDADDEFKNEDKEKLKILINGELDEEAVYYFETLSYYGDSIEEGNINANLNPRLFKNNCGIHYEGEVHNQLICINDEKNVIYDDIKIYHYGYLKKRIVDQDKRSRNMNILKQQIKNNSNNIFAYFNLGNEYLALDEFKNALECYYKAYEDFDPRRGYSHVLILRIIVSNYNLKKYNEAFKFIDIGVKYYPNCTDLYFYKALIYNEMDRPTLQIRELEKCIELGEPPSDLRFIYGVGSFRARYELGNVYMKLKDYDTAYKYYIEAIELKEDYIDALYKIAYILRIKNTPLKEYKEIIENFFTKSIKDSYGIIADIFYTVGEYPTTLEYIKKSEKEGISTENNIILKAICLIRSGRFEEYLNINDVDENNNKYVVLSMYKILSALVINKYDYAITMLKRFKESNLTGADKNILKVYNQLINLFTKQQTAIISESKNAIDLINIILDICEILLMNKKFDEFEIAVNLFNLIENDCALLLVGKLYYKYGYIDIAKKEILRSIKEFDVYDAEALDILKV</sequence>
<dbReference type="Pfam" id="PF00515">
    <property type="entry name" value="TPR_1"/>
    <property type="match status" value="1"/>
</dbReference>
<accession>A0A1M6PRE2</accession>
<dbReference type="Pfam" id="PF00535">
    <property type="entry name" value="Glycos_transf_2"/>
    <property type="match status" value="1"/>
</dbReference>
<dbReference type="SUPFAM" id="SSF48452">
    <property type="entry name" value="TPR-like"/>
    <property type="match status" value="2"/>
</dbReference>
<dbReference type="SUPFAM" id="SSF53448">
    <property type="entry name" value="Nucleotide-diphospho-sugar transferases"/>
    <property type="match status" value="1"/>
</dbReference>
<proteinExistence type="predicted"/>
<dbReference type="Gene3D" id="1.25.40.10">
    <property type="entry name" value="Tetratricopeptide repeat domain"/>
    <property type="match status" value="2"/>
</dbReference>
<dbReference type="RefSeq" id="WP_072990136.1">
    <property type="nucleotide sequence ID" value="NZ_FQZB01000013.1"/>
</dbReference>
<evidence type="ECO:0000313" key="3">
    <source>
        <dbReference type="EMBL" id="SHK10507.1"/>
    </source>
</evidence>
<dbReference type="AlphaFoldDB" id="A0A1M6PRE2"/>
<dbReference type="PROSITE" id="PS50293">
    <property type="entry name" value="TPR_REGION"/>
    <property type="match status" value="1"/>
</dbReference>
<dbReference type="InterPro" id="IPR011990">
    <property type="entry name" value="TPR-like_helical_dom_sf"/>
</dbReference>
<dbReference type="GO" id="GO:0016740">
    <property type="term" value="F:transferase activity"/>
    <property type="evidence" value="ECO:0007669"/>
    <property type="project" value="UniProtKB-KW"/>
</dbReference>
<dbReference type="PROSITE" id="PS50005">
    <property type="entry name" value="TPR"/>
    <property type="match status" value="2"/>
</dbReference>
<evidence type="ECO:0000256" key="1">
    <source>
        <dbReference type="PROSITE-ProRule" id="PRU00339"/>
    </source>
</evidence>
<dbReference type="PANTHER" id="PTHR43630">
    <property type="entry name" value="POLY-BETA-1,6-N-ACETYL-D-GLUCOSAMINE SYNTHASE"/>
    <property type="match status" value="1"/>
</dbReference>
<dbReference type="OrthoDB" id="9815923at2"/>
<dbReference type="Gene3D" id="3.90.550.10">
    <property type="entry name" value="Spore Coat Polysaccharide Biosynthesis Protein SpsA, Chain A"/>
    <property type="match status" value="1"/>
</dbReference>
<dbReference type="PANTHER" id="PTHR43630:SF2">
    <property type="entry name" value="GLYCOSYLTRANSFERASE"/>
    <property type="match status" value="1"/>
</dbReference>
<keyword evidence="1" id="KW-0802">TPR repeat</keyword>
<organism evidence="3 4">
    <name type="scientific">Clostridium cavendishii DSM 21758</name>
    <dbReference type="NCBI Taxonomy" id="1121302"/>
    <lineage>
        <taxon>Bacteria</taxon>
        <taxon>Bacillati</taxon>
        <taxon>Bacillota</taxon>
        <taxon>Clostridia</taxon>
        <taxon>Eubacteriales</taxon>
        <taxon>Clostridiaceae</taxon>
        <taxon>Clostridium</taxon>
    </lineage>
</organism>
<name>A0A1M6PRE2_9CLOT</name>
<evidence type="ECO:0000313" key="4">
    <source>
        <dbReference type="Proteomes" id="UP000184310"/>
    </source>
</evidence>
<dbReference type="InterPro" id="IPR029044">
    <property type="entry name" value="Nucleotide-diphossugar_trans"/>
</dbReference>
<dbReference type="SMART" id="SM00028">
    <property type="entry name" value="TPR"/>
    <property type="match status" value="3"/>
</dbReference>
<gene>
    <name evidence="3" type="ORF">SAMN02745163_03237</name>
</gene>